<protein>
    <recommendedName>
        <fullName evidence="3">An14g03730</fullName>
    </recommendedName>
</protein>
<dbReference type="RefSeq" id="XP_059604669.1">
    <property type="nucleotide sequence ID" value="XM_059744192.1"/>
</dbReference>
<organism evidence="2">
    <name type="scientific">Aspergillus niger</name>
    <dbReference type="NCBI Taxonomy" id="5061"/>
    <lineage>
        <taxon>Eukaryota</taxon>
        <taxon>Fungi</taxon>
        <taxon>Dikarya</taxon>
        <taxon>Ascomycota</taxon>
        <taxon>Pezizomycotina</taxon>
        <taxon>Eurotiomycetes</taxon>
        <taxon>Eurotiomycetidae</taxon>
        <taxon>Eurotiales</taxon>
        <taxon>Aspergillaceae</taxon>
        <taxon>Aspergillus</taxon>
        <taxon>Aspergillus subgen. Circumdati</taxon>
    </lineage>
</organism>
<dbReference type="GeneID" id="4987230"/>
<dbReference type="Pfam" id="PF20566">
    <property type="entry name" value="Eap1"/>
    <property type="match status" value="1"/>
</dbReference>
<feature type="compositionally biased region" description="Basic and acidic residues" evidence="1">
    <location>
        <begin position="96"/>
        <end position="137"/>
    </location>
</feature>
<feature type="compositionally biased region" description="Polar residues" evidence="1">
    <location>
        <begin position="967"/>
        <end position="988"/>
    </location>
</feature>
<proteinExistence type="predicted"/>
<feature type="compositionally biased region" description="Basic and acidic residues" evidence="1">
    <location>
        <begin position="273"/>
        <end position="296"/>
    </location>
</feature>
<feature type="compositionally biased region" description="Pro residues" evidence="1">
    <location>
        <begin position="639"/>
        <end position="650"/>
    </location>
</feature>
<sequence length="1377" mass="153305">MAAVVASGHKAYQFTAGRRMDGSFLRASPIPDPATQRKATNSRDPNNPHETTPRRPSLFETRHGSRNSNSEDIILGPPKTAFASASRIPGKGSIDATERSSRPNDQDESKNDRFNLREKFFKDRETGDRDFDRRDGKLGTFNNNNTNNNNRRGDREDWNSGRPRRTFGPEEQDRKPRRNGEFDRWENRDQREPNNDRGVRDKDARFFPRKDGTPGRARHEGSWFRDENTHDAPEAEEEKTPIRNREWRRDRHGADRDWTRGAKFEQDPEWMDSTDRDEPRRVHTQEDFERWKERMKAGSSQVQAEEKEVPLETTPAPAPAPKPEPRPTDGEIFSSNGAPFTSDSAMERFFGLLGDSKPPQAPPLPQEISAPPPMMEPTMKKEPLPGKLGKSSRFAGLFSPPPGSPAKEPESHPETRSSPSMNTVNTDADQEGFQRILQMLGGGKSRNATPHNDPVAYNRPPSQVQAEQIRSAVSSPARDQIKRQEYLAMQETVARGAGPNPYVQETHARDREHLLRLMQQVRVSPVANQGAQSQPQSAGPVGPAPGLLSMPEVLSPPPGIPTPQKGPNFLDDPAIANMQRPDADHLRRRPANGPPMGYFEDMPFPQGGQLPMTPGGTRAPQAQGHPPMGMQRPPGFEHLPPPGWPGPQMPPQQAAGPAPLAPPPGIPTPTRGVNPSYMANMMPMHGNAPPLNEREPFPRPPPPGMMPPPGYMNGPPPAGFPPMPPNGEALMGLPHRGQGPFEGNPGPQVPPPSARHLLDMFGQVGGEAPRGMLGPGQFRTMHLLIFLYLIHLCFEGVQERPSQLLRLGTDEETVSQPDSFASGCITTLGDYIKDSNRQIADTEMCLRRSDCSEWPVDSELRTFKPSRFPLLFPTSYFHPLHLLEESATLSLTADVRHQLLIWIKIHHPKPQINPDPTMPHSTSPPSPSPTQNTSNHHHPQSIQTTTAMITTTTRKRRAACDNDNGDSKNTSPGTLINTTPNATNNETGHQPFKRPRIPSQFTRQAERFEEALNKEIQEQEDALRMNEYRMLAVRALENEAHDRAFRDAMDMSSTYQQQQQQYTPSPHPPVAVAASEDMDMDVDGDDYHNPQHEDHHGTGEGEGQMVAPTVQYTEGDTEPIITTRSGCLTSIIGMNNINPITRHRSNQHQHNNNNNHSTLTEFTIYEDLSPDPGGLLSFPTQPNPVGQLQPDYHHYHYNNHHNNQEVRAYHQDWDSDKENINNNIVAGPLHDPVGMITETEAESFSQVVDHSYHNADNVADEVDDEMRMDYEAGGSGGESGRWSSGVPPWRVESESEYADTEVDPDEAGLGLQDYAHRRRRRYHRLRWQSRVLGSQDRGSVASNSSVLVPRVLGEGLQDGAGAGGAGAGRGRRGSRRL</sequence>
<feature type="compositionally biased region" description="Polar residues" evidence="1">
    <location>
        <begin position="416"/>
        <end position="427"/>
    </location>
</feature>
<feature type="compositionally biased region" description="Polar residues" evidence="1">
    <location>
        <begin position="37"/>
        <end position="50"/>
    </location>
</feature>
<feature type="compositionally biased region" description="Basic and acidic residues" evidence="1">
    <location>
        <begin position="1085"/>
        <end position="1099"/>
    </location>
</feature>
<accession>A0AAJ8E2P0</accession>
<dbReference type="KEGG" id="ang:An14g03730"/>
<feature type="region of interest" description="Disordered" evidence="1">
    <location>
        <begin position="1"/>
        <end position="478"/>
    </location>
</feature>
<feature type="compositionally biased region" description="Gly residues" evidence="1">
    <location>
        <begin position="1356"/>
        <end position="1368"/>
    </location>
</feature>
<feature type="compositionally biased region" description="Pro residues" evidence="1">
    <location>
        <begin position="911"/>
        <end position="928"/>
    </location>
</feature>
<evidence type="ECO:0000313" key="2">
    <source>
        <dbReference type="RefSeq" id="XP_059604669.1"/>
    </source>
</evidence>
<evidence type="ECO:0008006" key="3">
    <source>
        <dbReference type="Google" id="ProtNLM"/>
    </source>
</evidence>
<feature type="region of interest" description="Disordered" evidence="1">
    <location>
        <begin position="1051"/>
        <end position="1103"/>
    </location>
</feature>
<feature type="compositionally biased region" description="Polar residues" evidence="1">
    <location>
        <begin position="460"/>
        <end position="474"/>
    </location>
</feature>
<feature type="region of interest" description="Disordered" evidence="1">
    <location>
        <begin position="605"/>
        <end position="671"/>
    </location>
</feature>
<feature type="compositionally biased region" description="Polar residues" evidence="1">
    <location>
        <begin position="526"/>
        <end position="537"/>
    </location>
</feature>
<feature type="compositionally biased region" description="Polar residues" evidence="1">
    <location>
        <begin position="333"/>
        <end position="344"/>
    </location>
</feature>
<gene>
    <name evidence="2" type="ORF">An14g03730</name>
</gene>
<name>A0AAJ8E2P0_ASPNG</name>
<reference evidence="2" key="2">
    <citation type="submission" date="2025-08" db="UniProtKB">
        <authorList>
            <consortium name="RefSeq"/>
        </authorList>
    </citation>
    <scope>IDENTIFICATION</scope>
</reference>
<feature type="compositionally biased region" description="Pro residues" evidence="1">
    <location>
        <begin position="359"/>
        <end position="375"/>
    </location>
</feature>
<evidence type="ECO:0000256" key="1">
    <source>
        <dbReference type="SAM" id="MobiDB-lite"/>
    </source>
</evidence>
<feature type="compositionally biased region" description="Basic and acidic residues" evidence="1">
    <location>
        <begin position="167"/>
        <end position="266"/>
    </location>
</feature>
<feature type="region of interest" description="Disordered" evidence="1">
    <location>
        <begin position="525"/>
        <end position="568"/>
    </location>
</feature>
<dbReference type="InterPro" id="IPR046784">
    <property type="entry name" value="Eap1"/>
</dbReference>
<feature type="region of interest" description="Disordered" evidence="1">
    <location>
        <begin position="1354"/>
        <end position="1377"/>
    </location>
</feature>
<feature type="region of interest" description="Disordered" evidence="1">
    <location>
        <begin position="911"/>
        <end position="995"/>
    </location>
</feature>
<reference evidence="2" key="1">
    <citation type="submission" date="2025-02" db="EMBL/GenBank/DDBJ databases">
        <authorList>
            <consortium name="NCBI Genome Project"/>
        </authorList>
    </citation>
    <scope>NUCLEOTIDE SEQUENCE</scope>
</reference>